<gene>
    <name evidence="11" type="ORF">HETSPECPRED_003465</name>
</gene>
<dbReference type="GO" id="GO:0003743">
    <property type="term" value="F:translation initiation factor activity"/>
    <property type="evidence" value="ECO:0007669"/>
    <property type="project" value="UniProtKB-KW"/>
</dbReference>
<dbReference type="InterPro" id="IPR037171">
    <property type="entry name" value="NagB/RpiA_transferase-like"/>
</dbReference>
<evidence type="ECO:0000313" key="11">
    <source>
        <dbReference type="EMBL" id="CAF9904244.1"/>
    </source>
</evidence>
<comment type="similarity">
    <text evidence="2 9">Belongs to the eIF-2B alpha/beta/delta subunits family.</text>
</comment>
<evidence type="ECO:0000256" key="6">
    <source>
        <dbReference type="ARBA" id="ARBA00044147"/>
    </source>
</evidence>
<dbReference type="Gene3D" id="3.40.50.10470">
    <property type="entry name" value="Translation initiation factor eif-2b, domain 2"/>
    <property type="match status" value="1"/>
</dbReference>
<feature type="region of interest" description="Disordered" evidence="10">
    <location>
        <begin position="1"/>
        <end position="141"/>
    </location>
</feature>
<dbReference type="SUPFAM" id="SSF100950">
    <property type="entry name" value="NagB/RpiA/CoA transferase-like"/>
    <property type="match status" value="1"/>
</dbReference>
<evidence type="ECO:0000256" key="1">
    <source>
        <dbReference type="ARBA" id="ARBA00004514"/>
    </source>
</evidence>
<dbReference type="InterPro" id="IPR042529">
    <property type="entry name" value="IF_2B-like_C"/>
</dbReference>
<evidence type="ECO:0000256" key="7">
    <source>
        <dbReference type="ARBA" id="ARBA00044356"/>
    </source>
</evidence>
<accession>A0A8H3EFE4</accession>
<keyword evidence="4" id="KW-0396">Initiation factor</keyword>
<dbReference type="PANTHER" id="PTHR10233:SF14">
    <property type="entry name" value="TRANSLATION INITIATION FACTOR EIF-2B SUBUNIT DELTA"/>
    <property type="match status" value="1"/>
</dbReference>
<evidence type="ECO:0000256" key="3">
    <source>
        <dbReference type="ARBA" id="ARBA00022490"/>
    </source>
</evidence>
<evidence type="ECO:0000256" key="2">
    <source>
        <dbReference type="ARBA" id="ARBA00007251"/>
    </source>
</evidence>
<sequence>MNTEVPPMGQENAAAGSTPEKVKETISSSKAKGTPKLGEDLKEPELSKAELKKRSKAEKAARRAKEKQEKATIGQPDVPNHTQQDQTIAPEPNMRNPASGAPGTKQQKRRRSSTANPQRQIPIRTLEPPAPTVTPAPKKDNKNVALFSHLYGHSRRSTMAGAGKDIHPAVAVLGLKMSHYIICGSNARCVAMLLAFIRVIESYSTPPGNSLPRHLTTHLSSQIEYLVSCRPLSVSMGNAIRWLKVKISEVDPDKPEENAKQDLCEGIDGFIQERITVAGQAIATSATERIQDGDVILTFAKSSTIHQTLEKALHHGKRFKVIVADSRPLFEGKALARQLANLGIQVQYCLLHAISHVIKEATKVLLGAHAMTSNGRLYSRCGTALVAMTAKEAHLPVIICCESVKFSDRVALDSIVLNEVAPPDELLDSDEAGSPLSQWKDTPNLQLLNLMYDLTPADYINMVITEYGSLPPSSVPVVHSLSMNT</sequence>
<evidence type="ECO:0000256" key="10">
    <source>
        <dbReference type="SAM" id="MobiDB-lite"/>
    </source>
</evidence>
<dbReference type="InterPro" id="IPR000649">
    <property type="entry name" value="IF-2B-related"/>
</dbReference>
<dbReference type="Proteomes" id="UP000664521">
    <property type="component" value="Unassembled WGS sequence"/>
</dbReference>
<dbReference type="AlphaFoldDB" id="A0A8H3EFE4"/>
<keyword evidence="5" id="KW-0648">Protein biosynthesis</keyword>
<comment type="subcellular location">
    <subcellularLocation>
        <location evidence="1">Cytoplasm</location>
        <location evidence="1">Cytosol</location>
    </subcellularLocation>
</comment>
<dbReference type="PANTHER" id="PTHR10233">
    <property type="entry name" value="TRANSLATION INITIATION FACTOR EIF-2B"/>
    <property type="match status" value="1"/>
</dbReference>
<keyword evidence="3" id="KW-0963">Cytoplasm</keyword>
<evidence type="ECO:0000256" key="4">
    <source>
        <dbReference type="ARBA" id="ARBA00022540"/>
    </source>
</evidence>
<dbReference type="OrthoDB" id="10254737at2759"/>
<comment type="caution">
    <text evidence="11">The sequence shown here is derived from an EMBL/GenBank/DDBJ whole genome shotgun (WGS) entry which is preliminary data.</text>
</comment>
<dbReference type="Pfam" id="PF01008">
    <property type="entry name" value="IF-2B"/>
    <property type="match status" value="1"/>
</dbReference>
<evidence type="ECO:0000256" key="5">
    <source>
        <dbReference type="ARBA" id="ARBA00022917"/>
    </source>
</evidence>
<protein>
    <recommendedName>
        <fullName evidence="6">Translation initiation factor eIF2B subunit delta</fullName>
    </recommendedName>
    <alternativeName>
        <fullName evidence="7">eIF2B GDP-GTP exchange factor subunit delta</fullName>
    </alternativeName>
</protein>
<dbReference type="EMBL" id="CAJPDS010000002">
    <property type="protein sequence ID" value="CAF9904244.1"/>
    <property type="molecule type" value="Genomic_DNA"/>
</dbReference>
<proteinExistence type="inferred from homology"/>
<keyword evidence="12" id="KW-1185">Reference proteome</keyword>
<name>A0A8H3EFE4_9LECA</name>
<comment type="subunit">
    <text evidence="8">Component of the translation initiation factor 2B (eIF2B) complex which is a heterodecamer of two sets of five different subunits: alpha, beta, gamma, delta and epsilon. Subunits alpha, beta and delta comprise a regulatory subcomplex and subunits epsilon and gamma comprise a catalytic subcomplex. Within the complex, the hexameric regulatory complex resides at the center, with the two heterodimeric catalytic subcomplexes bound on opposite sides.</text>
</comment>
<evidence type="ECO:0000256" key="9">
    <source>
        <dbReference type="RuleBase" id="RU003814"/>
    </source>
</evidence>
<feature type="compositionally biased region" description="Basic and acidic residues" evidence="10">
    <location>
        <begin position="37"/>
        <end position="70"/>
    </location>
</feature>
<reference evidence="11" key="1">
    <citation type="submission" date="2021-03" db="EMBL/GenBank/DDBJ databases">
        <authorList>
            <person name="Tagirdzhanova G."/>
        </authorList>
    </citation>
    <scope>NUCLEOTIDE SEQUENCE</scope>
</reference>
<dbReference type="GO" id="GO:0005829">
    <property type="term" value="C:cytosol"/>
    <property type="evidence" value="ECO:0007669"/>
    <property type="project" value="UniProtKB-SubCell"/>
</dbReference>
<organism evidence="11 12">
    <name type="scientific">Heterodermia speciosa</name>
    <dbReference type="NCBI Taxonomy" id="116794"/>
    <lineage>
        <taxon>Eukaryota</taxon>
        <taxon>Fungi</taxon>
        <taxon>Dikarya</taxon>
        <taxon>Ascomycota</taxon>
        <taxon>Pezizomycotina</taxon>
        <taxon>Lecanoromycetes</taxon>
        <taxon>OSLEUM clade</taxon>
        <taxon>Lecanoromycetidae</taxon>
        <taxon>Caliciales</taxon>
        <taxon>Physciaceae</taxon>
        <taxon>Heterodermia</taxon>
    </lineage>
</organism>
<evidence type="ECO:0000256" key="8">
    <source>
        <dbReference type="ARBA" id="ARBA00046432"/>
    </source>
</evidence>
<evidence type="ECO:0000313" key="12">
    <source>
        <dbReference type="Proteomes" id="UP000664521"/>
    </source>
</evidence>